<evidence type="ECO:0000313" key="1">
    <source>
        <dbReference type="EMBL" id="OIQ59814.1"/>
    </source>
</evidence>
<accession>A0A1J5NMH7</accession>
<organism evidence="1 2">
    <name type="scientific">Neomoorella thermoacetica</name>
    <name type="common">Clostridium thermoaceticum</name>
    <dbReference type="NCBI Taxonomy" id="1525"/>
    <lineage>
        <taxon>Bacteria</taxon>
        <taxon>Bacillati</taxon>
        <taxon>Bacillota</taxon>
        <taxon>Clostridia</taxon>
        <taxon>Neomoorellales</taxon>
        <taxon>Neomoorellaceae</taxon>
        <taxon>Neomoorella</taxon>
    </lineage>
</organism>
<gene>
    <name evidence="1" type="ORF">MOTE_10700</name>
</gene>
<protein>
    <submittedName>
        <fullName evidence="1">Uncharacterized protein</fullName>
    </submittedName>
</protein>
<sequence>MQQNRGREDFSLYELSVVADKAAFVAGKKRELYSSLGWYERLLPAGAKVFWKSNGLLSVSNPYCPDHVAVKEAVFVPGPFDVGVDMGPGYWSEVLKGNC</sequence>
<dbReference type="EMBL" id="MDDC01000007">
    <property type="protein sequence ID" value="OIQ59814.1"/>
    <property type="molecule type" value="Genomic_DNA"/>
</dbReference>
<dbReference type="AlphaFoldDB" id="A0A1J5NMH7"/>
<reference evidence="1 2" key="1">
    <citation type="submission" date="2016-08" db="EMBL/GenBank/DDBJ databases">
        <title>Genome-based comparison of Moorella thermoacetic strains.</title>
        <authorList>
            <person name="Poehlein A."/>
            <person name="Bengelsdorf F.R."/>
            <person name="Esser C."/>
            <person name="Duerre P."/>
            <person name="Daniel R."/>
        </authorList>
    </citation>
    <scope>NUCLEOTIDE SEQUENCE [LARGE SCALE GENOMIC DNA]</scope>
    <source>
        <strain evidence="1 2">DSM 21394</strain>
    </source>
</reference>
<dbReference type="Proteomes" id="UP000182811">
    <property type="component" value="Unassembled WGS sequence"/>
</dbReference>
<comment type="caution">
    <text evidence="1">The sequence shown here is derived from an EMBL/GenBank/DDBJ whole genome shotgun (WGS) entry which is preliminary data.</text>
</comment>
<name>A0A1J5NMH7_NEOTH</name>
<proteinExistence type="predicted"/>
<evidence type="ECO:0000313" key="2">
    <source>
        <dbReference type="Proteomes" id="UP000182811"/>
    </source>
</evidence>